<dbReference type="AlphaFoldDB" id="A0A5C3MW01"/>
<dbReference type="PANTHER" id="PTHR35567">
    <property type="entry name" value="MALATE DEHYDROGENASE (AFU_ORTHOLOGUE AFUA_2G13800)"/>
    <property type="match status" value="1"/>
</dbReference>
<protein>
    <recommendedName>
        <fullName evidence="3">Malate dehydrogenase</fullName>
    </recommendedName>
</protein>
<evidence type="ECO:0008006" key="3">
    <source>
        <dbReference type="Google" id="ProtNLM"/>
    </source>
</evidence>
<evidence type="ECO:0000313" key="1">
    <source>
        <dbReference type="EMBL" id="TFK49042.1"/>
    </source>
</evidence>
<dbReference type="EMBL" id="ML213517">
    <property type="protein sequence ID" value="TFK49042.1"/>
    <property type="molecule type" value="Genomic_DNA"/>
</dbReference>
<name>A0A5C3MW01_9AGAM</name>
<proteinExistence type="predicted"/>
<evidence type="ECO:0000313" key="2">
    <source>
        <dbReference type="Proteomes" id="UP000305948"/>
    </source>
</evidence>
<dbReference type="PANTHER" id="PTHR35567:SF1">
    <property type="entry name" value="CONSERVED FUNGAL PROTEIN (AFU_ORTHOLOGUE AFUA_1G14230)"/>
    <property type="match status" value="1"/>
</dbReference>
<dbReference type="Proteomes" id="UP000305948">
    <property type="component" value="Unassembled WGS sequence"/>
</dbReference>
<dbReference type="InterPro" id="IPR021851">
    <property type="entry name" value="DUF3455"/>
</dbReference>
<sequence>MKVIPMAYAATAASAALAGSSNSSSGAPPLSCNLTDIVLELPANQTQLYQPNTTLSAVALGLGVQNYTCSNTSTWTNVGAVAELFDISCLYNTPLFNTIPNITYAAWDITPEAVTPLDLISAFSGDPIVLGQHYFIPNPFGSGVSPKFDFTSARDKGNANAFVVGARAGDLPAPTGNQDADWLQLNGVQGELATTVYRIQTKGGQPPASCTPGSSPISVKYAAQYWFFGSTLTN</sequence>
<dbReference type="Pfam" id="PF11937">
    <property type="entry name" value="DUF3455"/>
    <property type="match status" value="1"/>
</dbReference>
<gene>
    <name evidence="1" type="ORF">OE88DRAFT_1809918</name>
</gene>
<organism evidence="1 2">
    <name type="scientific">Heliocybe sulcata</name>
    <dbReference type="NCBI Taxonomy" id="5364"/>
    <lineage>
        <taxon>Eukaryota</taxon>
        <taxon>Fungi</taxon>
        <taxon>Dikarya</taxon>
        <taxon>Basidiomycota</taxon>
        <taxon>Agaricomycotina</taxon>
        <taxon>Agaricomycetes</taxon>
        <taxon>Gloeophyllales</taxon>
        <taxon>Gloeophyllaceae</taxon>
        <taxon>Heliocybe</taxon>
    </lineage>
</organism>
<dbReference type="OrthoDB" id="1859733at2759"/>
<keyword evidence="2" id="KW-1185">Reference proteome</keyword>
<reference evidence="1 2" key="1">
    <citation type="journal article" date="2019" name="Nat. Ecol. Evol.">
        <title>Megaphylogeny resolves global patterns of mushroom evolution.</title>
        <authorList>
            <person name="Varga T."/>
            <person name="Krizsan K."/>
            <person name="Foldi C."/>
            <person name="Dima B."/>
            <person name="Sanchez-Garcia M."/>
            <person name="Sanchez-Ramirez S."/>
            <person name="Szollosi G.J."/>
            <person name="Szarkandi J.G."/>
            <person name="Papp V."/>
            <person name="Albert L."/>
            <person name="Andreopoulos W."/>
            <person name="Angelini C."/>
            <person name="Antonin V."/>
            <person name="Barry K.W."/>
            <person name="Bougher N.L."/>
            <person name="Buchanan P."/>
            <person name="Buyck B."/>
            <person name="Bense V."/>
            <person name="Catcheside P."/>
            <person name="Chovatia M."/>
            <person name="Cooper J."/>
            <person name="Damon W."/>
            <person name="Desjardin D."/>
            <person name="Finy P."/>
            <person name="Geml J."/>
            <person name="Haridas S."/>
            <person name="Hughes K."/>
            <person name="Justo A."/>
            <person name="Karasinski D."/>
            <person name="Kautmanova I."/>
            <person name="Kiss B."/>
            <person name="Kocsube S."/>
            <person name="Kotiranta H."/>
            <person name="LaButti K.M."/>
            <person name="Lechner B.E."/>
            <person name="Liimatainen K."/>
            <person name="Lipzen A."/>
            <person name="Lukacs Z."/>
            <person name="Mihaltcheva S."/>
            <person name="Morgado L.N."/>
            <person name="Niskanen T."/>
            <person name="Noordeloos M.E."/>
            <person name="Ohm R.A."/>
            <person name="Ortiz-Santana B."/>
            <person name="Ovrebo C."/>
            <person name="Racz N."/>
            <person name="Riley R."/>
            <person name="Savchenko A."/>
            <person name="Shiryaev A."/>
            <person name="Soop K."/>
            <person name="Spirin V."/>
            <person name="Szebenyi C."/>
            <person name="Tomsovsky M."/>
            <person name="Tulloss R.E."/>
            <person name="Uehling J."/>
            <person name="Grigoriev I.V."/>
            <person name="Vagvolgyi C."/>
            <person name="Papp T."/>
            <person name="Martin F.M."/>
            <person name="Miettinen O."/>
            <person name="Hibbett D.S."/>
            <person name="Nagy L.G."/>
        </authorList>
    </citation>
    <scope>NUCLEOTIDE SEQUENCE [LARGE SCALE GENOMIC DNA]</scope>
    <source>
        <strain evidence="1 2">OMC1185</strain>
    </source>
</reference>
<accession>A0A5C3MW01</accession>